<sequence>MNKKLAILGIVVVILGILASASLFTVNETQQALVLQFGEPRRVIQDPGLKAKVPFIQNVVVYDRRVLDLDPPVEQVILADQKRLDVDAFARYRITDPLRFFQSVGSEMVLEQRLNTVVVSALRRVLGNVTVLAILSDERSQVMADIRQQVNAEAQRFGIDVVDVRIRRADLPEETSQSIFARMRSEREREAAEFRAQGQEQAQQIRSRAERERTVIIAEAQRDSQVLRGEGDNQAFRIIAEATGRDADFYSFYRTLQAYRDSLRNEDTTMVLSPTGDFFKYFGTLSGMASAGGAGSAPSGVPGGAPANTSGASAIPSAPSSTPPATQGAENTQPGKAAN</sequence>
<feature type="region of interest" description="Disordered" evidence="7">
    <location>
        <begin position="291"/>
        <end position="339"/>
    </location>
</feature>
<comment type="subcellular location">
    <subcellularLocation>
        <location evidence="1">Membrane</location>
        <topology evidence="1">Single-pass membrane protein</topology>
    </subcellularLocation>
</comment>
<evidence type="ECO:0000259" key="8">
    <source>
        <dbReference type="SMART" id="SM00244"/>
    </source>
</evidence>
<dbReference type="Proteomes" id="UP000321523">
    <property type="component" value="Unassembled WGS sequence"/>
</dbReference>
<evidence type="ECO:0000313" key="9">
    <source>
        <dbReference type="EMBL" id="GEO37574.1"/>
    </source>
</evidence>
<dbReference type="PIRSF" id="PIRSF005651">
    <property type="entry name" value="HflC"/>
    <property type="match status" value="1"/>
</dbReference>
<evidence type="ECO:0000256" key="2">
    <source>
        <dbReference type="ARBA" id="ARBA00007862"/>
    </source>
</evidence>
<dbReference type="RefSeq" id="WP_044427355.1">
    <property type="nucleotide sequence ID" value="NZ_BJYZ01000006.1"/>
</dbReference>
<gene>
    <name evidence="9" type="ORF">SAE02_17220</name>
</gene>
<feature type="domain" description="Band 7" evidence="8">
    <location>
        <begin position="21"/>
        <end position="183"/>
    </location>
</feature>
<dbReference type="GO" id="GO:0016020">
    <property type="term" value="C:membrane"/>
    <property type="evidence" value="ECO:0007669"/>
    <property type="project" value="UniProtKB-SubCell"/>
</dbReference>
<evidence type="ECO:0000256" key="7">
    <source>
        <dbReference type="SAM" id="MobiDB-lite"/>
    </source>
</evidence>
<evidence type="ECO:0000256" key="5">
    <source>
        <dbReference type="ARBA" id="ARBA00023136"/>
    </source>
</evidence>
<evidence type="ECO:0000313" key="10">
    <source>
        <dbReference type="Proteomes" id="UP000321523"/>
    </source>
</evidence>
<keyword evidence="10" id="KW-1185">Reference proteome</keyword>
<keyword evidence="3" id="KW-0812">Transmembrane</keyword>
<keyword evidence="4" id="KW-1133">Transmembrane helix</keyword>
<dbReference type="SUPFAM" id="SSF117892">
    <property type="entry name" value="Band 7/SPFH domain"/>
    <property type="match status" value="1"/>
</dbReference>
<proteinExistence type="inferred from homology"/>
<name>A0A512DM72_9PROT</name>
<dbReference type="SMART" id="SM00244">
    <property type="entry name" value="PHB"/>
    <property type="match status" value="1"/>
</dbReference>
<comment type="function">
    <text evidence="6">HflC and HflK could regulate a protease.</text>
</comment>
<protein>
    <recommendedName>
        <fullName evidence="6">Protein HflC</fullName>
    </recommendedName>
</protein>
<evidence type="ECO:0000256" key="4">
    <source>
        <dbReference type="ARBA" id="ARBA00022989"/>
    </source>
</evidence>
<keyword evidence="5" id="KW-0472">Membrane</keyword>
<feature type="compositionally biased region" description="Low complexity" evidence="7">
    <location>
        <begin position="296"/>
        <end position="326"/>
    </location>
</feature>
<dbReference type="PANTHER" id="PTHR42911:SF1">
    <property type="entry name" value="MODULATOR OF FTSH PROTEASE HFLC"/>
    <property type="match status" value="1"/>
</dbReference>
<comment type="similarity">
    <text evidence="2 6">Belongs to the band 7/mec-2 family. HflC subfamily.</text>
</comment>
<dbReference type="OrthoDB" id="9812991at2"/>
<organism evidence="9 10">
    <name type="scientific">Skermanella aerolata</name>
    <dbReference type="NCBI Taxonomy" id="393310"/>
    <lineage>
        <taxon>Bacteria</taxon>
        <taxon>Pseudomonadati</taxon>
        <taxon>Pseudomonadota</taxon>
        <taxon>Alphaproteobacteria</taxon>
        <taxon>Rhodospirillales</taxon>
        <taxon>Azospirillaceae</taxon>
        <taxon>Skermanella</taxon>
    </lineage>
</organism>
<feature type="compositionally biased region" description="Polar residues" evidence="7">
    <location>
        <begin position="328"/>
        <end position="339"/>
    </location>
</feature>
<reference evidence="9 10" key="1">
    <citation type="submission" date="2019-07" db="EMBL/GenBank/DDBJ databases">
        <title>Whole genome shotgun sequence of Skermanella aerolata NBRC 106429.</title>
        <authorList>
            <person name="Hosoyama A."/>
            <person name="Uohara A."/>
            <person name="Ohji S."/>
            <person name="Ichikawa N."/>
        </authorList>
    </citation>
    <scope>NUCLEOTIDE SEQUENCE [LARGE SCALE GENOMIC DNA]</scope>
    <source>
        <strain evidence="9 10">NBRC 106429</strain>
    </source>
</reference>
<evidence type="ECO:0000256" key="3">
    <source>
        <dbReference type="ARBA" id="ARBA00022692"/>
    </source>
</evidence>
<dbReference type="AlphaFoldDB" id="A0A512DM72"/>
<evidence type="ECO:0000256" key="6">
    <source>
        <dbReference type="PIRNR" id="PIRNR005651"/>
    </source>
</evidence>
<dbReference type="InterPro" id="IPR001972">
    <property type="entry name" value="Stomatin_HflK_fam"/>
</dbReference>
<dbReference type="PANTHER" id="PTHR42911">
    <property type="entry name" value="MODULATOR OF FTSH PROTEASE HFLC"/>
    <property type="match status" value="1"/>
</dbReference>
<dbReference type="Pfam" id="PF01145">
    <property type="entry name" value="Band_7"/>
    <property type="match status" value="1"/>
</dbReference>
<dbReference type="CDD" id="cd03405">
    <property type="entry name" value="SPFH_HflC"/>
    <property type="match status" value="1"/>
</dbReference>
<dbReference type="NCBIfam" id="TIGR01932">
    <property type="entry name" value="hflC"/>
    <property type="match status" value="1"/>
</dbReference>
<dbReference type="InterPro" id="IPR010200">
    <property type="entry name" value="HflC"/>
</dbReference>
<dbReference type="EMBL" id="BJYZ01000006">
    <property type="protein sequence ID" value="GEO37574.1"/>
    <property type="molecule type" value="Genomic_DNA"/>
</dbReference>
<dbReference type="InterPro" id="IPR001107">
    <property type="entry name" value="Band_7"/>
</dbReference>
<dbReference type="InterPro" id="IPR036013">
    <property type="entry name" value="Band_7/SPFH_dom_sf"/>
</dbReference>
<evidence type="ECO:0000256" key="1">
    <source>
        <dbReference type="ARBA" id="ARBA00004167"/>
    </source>
</evidence>
<accession>A0A512DM72</accession>
<comment type="caution">
    <text evidence="9">The sequence shown here is derived from an EMBL/GenBank/DDBJ whole genome shotgun (WGS) entry which is preliminary data.</text>
</comment>
<dbReference type="Gene3D" id="3.30.479.30">
    <property type="entry name" value="Band 7 domain"/>
    <property type="match status" value="1"/>
</dbReference>
<dbReference type="PRINTS" id="PR00721">
    <property type="entry name" value="STOMATIN"/>
</dbReference>